<reference evidence="3 4" key="1">
    <citation type="submission" date="2023-11" db="EMBL/GenBank/DDBJ databases">
        <title>Gilvimarinus fulvus sp. nov., isolated from the surface of Kelp.</title>
        <authorList>
            <person name="Sun Y.Y."/>
            <person name="Gong Y."/>
            <person name="Du Z.J."/>
        </authorList>
    </citation>
    <scope>NUCLEOTIDE SEQUENCE [LARGE SCALE GENOMIC DNA]</scope>
    <source>
        <strain evidence="3 4">SDUM040013</strain>
    </source>
</reference>
<dbReference type="PANTHER" id="PTHR36927">
    <property type="entry name" value="BLR4337 PROTEIN"/>
    <property type="match status" value="1"/>
</dbReference>
<feature type="transmembrane region" description="Helical" evidence="1">
    <location>
        <begin position="79"/>
        <end position="102"/>
    </location>
</feature>
<evidence type="ECO:0000313" key="3">
    <source>
        <dbReference type="EMBL" id="MDX6847785.1"/>
    </source>
</evidence>
<feature type="domain" description="Acyltransferase 3" evidence="2">
    <location>
        <begin position="33"/>
        <end position="394"/>
    </location>
</feature>
<sequence>MTTSSVNIEDGRAAAPSELSSVDAAPLTDVRYHYLDNLRAIALLAGVIFHVGVGYSDIMAELWPSANSETSFAFDVWTWWMHTFRMPLFFLIAGFFACYLVAKRGIGGFVKNRLVRIAAPFAVFWPLTMAAIIASFYYAATVLDSPSPIIQMIKASFENPEAAQGQEQPLSTTHLWFIYYLAMFCLGSAAIVKLVGKRERLFAALMDGRMLFIGLPVLTGIVLIRIGMPHPAPESFVPQPWALAFYGLFFWVGWVFFSNRILIDTIAKFWPHLLTVATISSIVFTLYLPEPISLADVMQMTGAQPLSVSQVVQVVTTSLMAWYFTFLFLLLAYRFFNKQSRVLRYVSDGSYWVYIVHLPIVFHLQFLLQTNDMPIFLEFVLESVATLGIGYLSYAILVRHTPIGWLLNGRKKKSVQ</sequence>
<evidence type="ECO:0000259" key="2">
    <source>
        <dbReference type="Pfam" id="PF01757"/>
    </source>
</evidence>
<feature type="transmembrane region" description="Helical" evidence="1">
    <location>
        <begin position="351"/>
        <end position="368"/>
    </location>
</feature>
<feature type="transmembrane region" description="Helical" evidence="1">
    <location>
        <begin position="40"/>
        <end position="59"/>
    </location>
</feature>
<keyword evidence="3" id="KW-0808">Transferase</keyword>
<keyword evidence="1" id="KW-0812">Transmembrane</keyword>
<accession>A0ABU4RSC4</accession>
<keyword evidence="1" id="KW-1133">Transmembrane helix</keyword>
<name>A0ABU4RSC4_9GAMM</name>
<protein>
    <submittedName>
        <fullName evidence="3">Acyltransferase family protein</fullName>
    </submittedName>
</protein>
<dbReference type="InterPro" id="IPR050623">
    <property type="entry name" value="Glucan_succinyl_AcylTrfase"/>
</dbReference>
<evidence type="ECO:0000313" key="4">
    <source>
        <dbReference type="Proteomes" id="UP001273505"/>
    </source>
</evidence>
<feature type="transmembrane region" description="Helical" evidence="1">
    <location>
        <begin position="208"/>
        <end position="228"/>
    </location>
</feature>
<keyword evidence="1" id="KW-0472">Membrane</keyword>
<dbReference type="RefSeq" id="WP_302724387.1">
    <property type="nucleotide sequence ID" value="NZ_JAULRU010000797.1"/>
</dbReference>
<dbReference type="EMBL" id="JAXAFO010000001">
    <property type="protein sequence ID" value="MDX6847785.1"/>
    <property type="molecule type" value="Genomic_DNA"/>
</dbReference>
<feature type="transmembrane region" description="Helical" evidence="1">
    <location>
        <begin position="177"/>
        <end position="196"/>
    </location>
</feature>
<feature type="transmembrane region" description="Helical" evidence="1">
    <location>
        <begin position="308"/>
        <end position="331"/>
    </location>
</feature>
<dbReference type="InterPro" id="IPR002656">
    <property type="entry name" value="Acyl_transf_3_dom"/>
</dbReference>
<dbReference type="Pfam" id="PF01757">
    <property type="entry name" value="Acyl_transf_3"/>
    <property type="match status" value="1"/>
</dbReference>
<proteinExistence type="predicted"/>
<feature type="transmembrane region" description="Helical" evidence="1">
    <location>
        <begin position="240"/>
        <end position="257"/>
    </location>
</feature>
<keyword evidence="4" id="KW-1185">Reference proteome</keyword>
<feature type="transmembrane region" description="Helical" evidence="1">
    <location>
        <begin position="269"/>
        <end position="288"/>
    </location>
</feature>
<organism evidence="3 4">
    <name type="scientific">Gilvimarinus gilvus</name>
    <dbReference type="NCBI Taxonomy" id="3058038"/>
    <lineage>
        <taxon>Bacteria</taxon>
        <taxon>Pseudomonadati</taxon>
        <taxon>Pseudomonadota</taxon>
        <taxon>Gammaproteobacteria</taxon>
        <taxon>Cellvibrionales</taxon>
        <taxon>Cellvibrionaceae</taxon>
        <taxon>Gilvimarinus</taxon>
    </lineage>
</organism>
<evidence type="ECO:0000256" key="1">
    <source>
        <dbReference type="SAM" id="Phobius"/>
    </source>
</evidence>
<keyword evidence="3" id="KW-0012">Acyltransferase</keyword>
<feature type="transmembrane region" description="Helical" evidence="1">
    <location>
        <begin position="114"/>
        <end position="138"/>
    </location>
</feature>
<dbReference type="PANTHER" id="PTHR36927:SF1">
    <property type="entry name" value="MDO-LIKE PROTEIN"/>
    <property type="match status" value="1"/>
</dbReference>
<dbReference type="Proteomes" id="UP001273505">
    <property type="component" value="Unassembled WGS sequence"/>
</dbReference>
<gene>
    <name evidence="3" type="ORF">SCD92_00345</name>
</gene>
<dbReference type="GO" id="GO:0016746">
    <property type="term" value="F:acyltransferase activity"/>
    <property type="evidence" value="ECO:0007669"/>
    <property type="project" value="UniProtKB-KW"/>
</dbReference>
<comment type="caution">
    <text evidence="3">The sequence shown here is derived from an EMBL/GenBank/DDBJ whole genome shotgun (WGS) entry which is preliminary data.</text>
</comment>